<protein>
    <submittedName>
        <fullName evidence="1">Uncharacterized protein</fullName>
    </submittedName>
</protein>
<evidence type="ECO:0000313" key="1">
    <source>
        <dbReference type="EMBL" id="KAH0941372.1"/>
    </source>
</evidence>
<feature type="non-terminal residue" evidence="1">
    <location>
        <position position="1"/>
    </location>
</feature>
<gene>
    <name evidence="1" type="ORF">HID58_001009</name>
</gene>
<sequence>IEENIPPIPSCIFRPQSYPQLISLASATNFLPGKKKPFPVSQTNKFSFFSLKTNYYHRCCWPICLIQGSDIYNKNTDTKIIIALRLHRSKMVRLTIWNNKAENFRELNRISTRKN</sequence>
<keyword evidence="2" id="KW-1185">Reference proteome</keyword>
<proteinExistence type="predicted"/>
<reference evidence="1 2" key="1">
    <citation type="submission" date="2021-05" db="EMBL/GenBank/DDBJ databases">
        <title>Genome Assembly of Synthetic Allotetraploid Brassica napus Reveals Homoeologous Exchanges between Subgenomes.</title>
        <authorList>
            <person name="Davis J.T."/>
        </authorList>
    </citation>
    <scope>NUCLEOTIDE SEQUENCE [LARGE SCALE GENOMIC DNA]</scope>
    <source>
        <strain evidence="2">cv. Da-Ae</strain>
        <tissue evidence="1">Seedling</tissue>
    </source>
</reference>
<organism evidence="1 2">
    <name type="scientific">Brassica napus</name>
    <name type="common">Rape</name>
    <dbReference type="NCBI Taxonomy" id="3708"/>
    <lineage>
        <taxon>Eukaryota</taxon>
        <taxon>Viridiplantae</taxon>
        <taxon>Streptophyta</taxon>
        <taxon>Embryophyta</taxon>
        <taxon>Tracheophyta</taxon>
        <taxon>Spermatophyta</taxon>
        <taxon>Magnoliopsida</taxon>
        <taxon>eudicotyledons</taxon>
        <taxon>Gunneridae</taxon>
        <taxon>Pentapetalae</taxon>
        <taxon>rosids</taxon>
        <taxon>malvids</taxon>
        <taxon>Brassicales</taxon>
        <taxon>Brassicaceae</taxon>
        <taxon>Brassiceae</taxon>
        <taxon>Brassica</taxon>
    </lineage>
</organism>
<dbReference type="EMBL" id="JAGKQM010000001">
    <property type="protein sequence ID" value="KAH0941372.1"/>
    <property type="molecule type" value="Genomic_DNA"/>
</dbReference>
<accession>A0ABQ8EI58</accession>
<evidence type="ECO:0000313" key="2">
    <source>
        <dbReference type="Proteomes" id="UP000824890"/>
    </source>
</evidence>
<comment type="caution">
    <text evidence="1">The sequence shown here is derived from an EMBL/GenBank/DDBJ whole genome shotgun (WGS) entry which is preliminary data.</text>
</comment>
<dbReference type="Proteomes" id="UP000824890">
    <property type="component" value="Unassembled WGS sequence"/>
</dbReference>
<name>A0ABQ8EI58_BRANA</name>